<protein>
    <submittedName>
        <fullName evidence="2">Uncharacterized protein</fullName>
    </submittedName>
</protein>
<evidence type="ECO:0000313" key="2">
    <source>
        <dbReference type="EMBL" id="JAH89191.1"/>
    </source>
</evidence>
<reference evidence="2" key="2">
    <citation type="journal article" date="2015" name="Fish Shellfish Immunol.">
        <title>Early steps in the European eel (Anguilla anguilla)-Vibrio vulnificus interaction in the gills: Role of the RtxA13 toxin.</title>
        <authorList>
            <person name="Callol A."/>
            <person name="Pajuelo D."/>
            <person name="Ebbesson L."/>
            <person name="Teles M."/>
            <person name="MacKenzie S."/>
            <person name="Amaro C."/>
        </authorList>
    </citation>
    <scope>NUCLEOTIDE SEQUENCE</scope>
</reference>
<dbReference type="AlphaFoldDB" id="A0A0E9WFV2"/>
<feature type="transmembrane region" description="Helical" evidence="1">
    <location>
        <begin position="12"/>
        <end position="30"/>
    </location>
</feature>
<proteinExistence type="predicted"/>
<sequence length="52" mass="6051">MSSTRSSQSCVPLALNLPHFLILLHVYSLFDFKFRQFLMFTTMLASSLHLFL</sequence>
<organism evidence="2">
    <name type="scientific">Anguilla anguilla</name>
    <name type="common">European freshwater eel</name>
    <name type="synonym">Muraena anguilla</name>
    <dbReference type="NCBI Taxonomy" id="7936"/>
    <lineage>
        <taxon>Eukaryota</taxon>
        <taxon>Metazoa</taxon>
        <taxon>Chordata</taxon>
        <taxon>Craniata</taxon>
        <taxon>Vertebrata</taxon>
        <taxon>Euteleostomi</taxon>
        <taxon>Actinopterygii</taxon>
        <taxon>Neopterygii</taxon>
        <taxon>Teleostei</taxon>
        <taxon>Anguilliformes</taxon>
        <taxon>Anguillidae</taxon>
        <taxon>Anguilla</taxon>
    </lineage>
</organism>
<reference evidence="2" key="1">
    <citation type="submission" date="2014-11" db="EMBL/GenBank/DDBJ databases">
        <authorList>
            <person name="Amaro Gonzalez C."/>
        </authorList>
    </citation>
    <scope>NUCLEOTIDE SEQUENCE</scope>
</reference>
<evidence type="ECO:0000256" key="1">
    <source>
        <dbReference type="SAM" id="Phobius"/>
    </source>
</evidence>
<accession>A0A0E9WFV2</accession>
<keyword evidence="1" id="KW-0472">Membrane</keyword>
<keyword evidence="1" id="KW-0812">Transmembrane</keyword>
<keyword evidence="1" id="KW-1133">Transmembrane helix</keyword>
<dbReference type="EMBL" id="GBXM01019386">
    <property type="protein sequence ID" value="JAH89191.1"/>
    <property type="molecule type" value="Transcribed_RNA"/>
</dbReference>
<name>A0A0E9WFV2_ANGAN</name>